<reference evidence="8" key="1">
    <citation type="journal article" date="2023" name="Mol. Phylogenet. Evol.">
        <title>Genome-scale phylogeny and comparative genomics of the fungal order Sordariales.</title>
        <authorList>
            <person name="Hensen N."/>
            <person name="Bonometti L."/>
            <person name="Westerberg I."/>
            <person name="Brannstrom I.O."/>
            <person name="Guillou S."/>
            <person name="Cros-Aarteil S."/>
            <person name="Calhoun S."/>
            <person name="Haridas S."/>
            <person name="Kuo A."/>
            <person name="Mondo S."/>
            <person name="Pangilinan J."/>
            <person name="Riley R."/>
            <person name="LaButti K."/>
            <person name="Andreopoulos B."/>
            <person name="Lipzen A."/>
            <person name="Chen C."/>
            <person name="Yan M."/>
            <person name="Daum C."/>
            <person name="Ng V."/>
            <person name="Clum A."/>
            <person name="Steindorff A."/>
            <person name="Ohm R.A."/>
            <person name="Martin F."/>
            <person name="Silar P."/>
            <person name="Natvig D.O."/>
            <person name="Lalanne C."/>
            <person name="Gautier V."/>
            <person name="Ament-Velasquez S.L."/>
            <person name="Kruys A."/>
            <person name="Hutchinson M.I."/>
            <person name="Powell A.J."/>
            <person name="Barry K."/>
            <person name="Miller A.N."/>
            <person name="Grigoriev I.V."/>
            <person name="Debuchy R."/>
            <person name="Gladieux P."/>
            <person name="Hiltunen Thoren M."/>
            <person name="Johannesson H."/>
        </authorList>
    </citation>
    <scope>NUCLEOTIDE SEQUENCE</scope>
    <source>
        <strain evidence="8">CBS 141.50</strain>
    </source>
</reference>
<dbReference type="PANTHER" id="PTHR13296:SF0">
    <property type="entry name" value="PRE-MRNA-SPLICING FACTOR SPF27"/>
    <property type="match status" value="1"/>
</dbReference>
<dbReference type="InterPro" id="IPR008409">
    <property type="entry name" value="SPF27"/>
</dbReference>
<organism evidence="8 9">
    <name type="scientific">Dichotomopilus funicola</name>
    <dbReference type="NCBI Taxonomy" id="1934379"/>
    <lineage>
        <taxon>Eukaryota</taxon>
        <taxon>Fungi</taxon>
        <taxon>Dikarya</taxon>
        <taxon>Ascomycota</taxon>
        <taxon>Pezizomycotina</taxon>
        <taxon>Sordariomycetes</taxon>
        <taxon>Sordariomycetidae</taxon>
        <taxon>Sordariales</taxon>
        <taxon>Chaetomiaceae</taxon>
        <taxon>Dichotomopilus</taxon>
    </lineage>
</organism>
<keyword evidence="7" id="KW-0175">Coiled coil</keyword>
<accession>A0AAN6ZN83</accession>
<dbReference type="AlphaFoldDB" id="A0AAN6ZN83"/>
<comment type="caution">
    <text evidence="8">The sequence shown here is derived from an EMBL/GenBank/DDBJ whole genome shotgun (WGS) entry which is preliminary data.</text>
</comment>
<comment type="similarity">
    <text evidence="2">Belongs to the SPF27 family.</text>
</comment>
<keyword evidence="3" id="KW-0507">mRNA processing</keyword>
<evidence type="ECO:0000256" key="1">
    <source>
        <dbReference type="ARBA" id="ARBA00004123"/>
    </source>
</evidence>
<protein>
    <submittedName>
        <fullName evidence="8">Pre-mRNA-splicing factor SPF27</fullName>
    </submittedName>
</protein>
<dbReference type="Pfam" id="PF05700">
    <property type="entry name" value="BCAS2"/>
    <property type="match status" value="1"/>
</dbReference>
<dbReference type="Proteomes" id="UP001302676">
    <property type="component" value="Unassembled WGS sequence"/>
</dbReference>
<feature type="coiled-coil region" evidence="7">
    <location>
        <begin position="139"/>
        <end position="166"/>
    </location>
</feature>
<dbReference type="PANTHER" id="PTHR13296">
    <property type="entry name" value="BCAS2 PROTEIN"/>
    <property type="match status" value="1"/>
</dbReference>
<keyword evidence="9" id="KW-1185">Reference proteome</keyword>
<dbReference type="GO" id="GO:0000974">
    <property type="term" value="C:Prp19 complex"/>
    <property type="evidence" value="ECO:0007669"/>
    <property type="project" value="TreeGrafter"/>
</dbReference>
<evidence type="ECO:0000256" key="6">
    <source>
        <dbReference type="ARBA" id="ARBA00023242"/>
    </source>
</evidence>
<evidence type="ECO:0000256" key="5">
    <source>
        <dbReference type="ARBA" id="ARBA00023187"/>
    </source>
</evidence>
<dbReference type="GO" id="GO:0006397">
    <property type="term" value="P:mRNA processing"/>
    <property type="evidence" value="ECO:0007669"/>
    <property type="project" value="UniProtKB-KW"/>
</dbReference>
<keyword evidence="4" id="KW-0747">Spliceosome</keyword>
<evidence type="ECO:0000256" key="7">
    <source>
        <dbReference type="SAM" id="Coils"/>
    </source>
</evidence>
<sequence>MPVDFVHQSLPYIDPEPTPEAIAAAEALITEERALVPDDPHHIHLPPAPTPTPFLTPLLTAELARLSSSTDPSTAKLSALNFTRYEAPEPPAANSPNTTTTSLQTALSQAYTSHAYIASRRAHLALLDTHGRNAWLIGNEQLAGELRQLETELAAAKREVDLVTLNRRAAQDAVAGEMGSLAGAWQRGVGRVLETEAAVEGVRREVVEGLRRG</sequence>
<evidence type="ECO:0000256" key="4">
    <source>
        <dbReference type="ARBA" id="ARBA00022728"/>
    </source>
</evidence>
<keyword evidence="5" id="KW-0508">mRNA splicing</keyword>
<dbReference type="GeneID" id="87820268"/>
<gene>
    <name evidence="8" type="ORF">C8A04DRAFT_36804</name>
</gene>
<dbReference type="GO" id="GO:0071013">
    <property type="term" value="C:catalytic step 2 spliceosome"/>
    <property type="evidence" value="ECO:0007669"/>
    <property type="project" value="TreeGrafter"/>
</dbReference>
<dbReference type="EMBL" id="MU853579">
    <property type="protein sequence ID" value="KAK4144143.1"/>
    <property type="molecule type" value="Genomic_DNA"/>
</dbReference>
<reference evidence="8" key="2">
    <citation type="submission" date="2023-05" db="EMBL/GenBank/DDBJ databases">
        <authorList>
            <consortium name="Lawrence Berkeley National Laboratory"/>
            <person name="Steindorff A."/>
            <person name="Hensen N."/>
            <person name="Bonometti L."/>
            <person name="Westerberg I."/>
            <person name="Brannstrom I.O."/>
            <person name="Guillou S."/>
            <person name="Cros-Aarteil S."/>
            <person name="Calhoun S."/>
            <person name="Haridas S."/>
            <person name="Kuo A."/>
            <person name="Mondo S."/>
            <person name="Pangilinan J."/>
            <person name="Riley R."/>
            <person name="Labutti K."/>
            <person name="Andreopoulos B."/>
            <person name="Lipzen A."/>
            <person name="Chen C."/>
            <person name="Yanf M."/>
            <person name="Daum C."/>
            <person name="Ng V."/>
            <person name="Clum A."/>
            <person name="Ohm R."/>
            <person name="Martin F."/>
            <person name="Silar P."/>
            <person name="Natvig D."/>
            <person name="Lalanne C."/>
            <person name="Gautier V."/>
            <person name="Ament-Velasquez S.L."/>
            <person name="Kruys A."/>
            <person name="Hutchinson M.I."/>
            <person name="Powell A.J."/>
            <person name="Barry K."/>
            <person name="Miller A.N."/>
            <person name="Grigoriev I.V."/>
            <person name="Debuchy R."/>
            <person name="Gladieux P."/>
            <person name="Thoren M.H."/>
            <person name="Johannesson H."/>
        </authorList>
    </citation>
    <scope>NUCLEOTIDE SEQUENCE</scope>
    <source>
        <strain evidence="8">CBS 141.50</strain>
    </source>
</reference>
<evidence type="ECO:0000313" key="8">
    <source>
        <dbReference type="EMBL" id="KAK4144143.1"/>
    </source>
</evidence>
<dbReference type="GO" id="GO:0071011">
    <property type="term" value="C:precatalytic spliceosome"/>
    <property type="evidence" value="ECO:0007669"/>
    <property type="project" value="TreeGrafter"/>
</dbReference>
<evidence type="ECO:0000256" key="2">
    <source>
        <dbReference type="ARBA" id="ARBA00010788"/>
    </source>
</evidence>
<dbReference type="RefSeq" id="XP_062637514.1">
    <property type="nucleotide sequence ID" value="XM_062783655.1"/>
</dbReference>
<evidence type="ECO:0000313" key="9">
    <source>
        <dbReference type="Proteomes" id="UP001302676"/>
    </source>
</evidence>
<evidence type="ECO:0000256" key="3">
    <source>
        <dbReference type="ARBA" id="ARBA00022664"/>
    </source>
</evidence>
<proteinExistence type="inferred from homology"/>
<name>A0AAN6ZN83_9PEZI</name>
<dbReference type="GO" id="GO:0008380">
    <property type="term" value="P:RNA splicing"/>
    <property type="evidence" value="ECO:0007669"/>
    <property type="project" value="UniProtKB-KW"/>
</dbReference>
<comment type="subcellular location">
    <subcellularLocation>
        <location evidence="1">Nucleus</location>
    </subcellularLocation>
</comment>
<keyword evidence="6" id="KW-0539">Nucleus</keyword>